<proteinExistence type="predicted"/>
<dbReference type="SUPFAM" id="SSF50998">
    <property type="entry name" value="Quinoprotein alcohol dehydrogenase-like"/>
    <property type="match status" value="1"/>
</dbReference>
<keyword evidence="3" id="KW-1185">Reference proteome</keyword>
<reference evidence="2 3" key="1">
    <citation type="journal article" date="2019" name="Int. J. Syst. Evol. Microbiol.">
        <title>The Global Catalogue of Microorganisms (GCM) 10K type strain sequencing project: providing services to taxonomists for standard genome sequencing and annotation.</title>
        <authorList>
            <consortium name="The Broad Institute Genomics Platform"/>
            <consortium name="The Broad Institute Genome Sequencing Center for Infectious Disease"/>
            <person name="Wu L."/>
            <person name="Ma J."/>
        </authorList>
    </citation>
    <scope>NUCLEOTIDE SEQUENCE [LARGE SCALE GENOMIC DNA]</scope>
    <source>
        <strain evidence="2 3">DT92</strain>
    </source>
</reference>
<dbReference type="InterPro" id="IPR002372">
    <property type="entry name" value="PQQ_rpt_dom"/>
</dbReference>
<accession>A0ABD5XRG3</accession>
<organism evidence="2 3">
    <name type="scientific">Halobaculum litoreum</name>
    <dbReference type="NCBI Taxonomy" id="3031998"/>
    <lineage>
        <taxon>Archaea</taxon>
        <taxon>Methanobacteriati</taxon>
        <taxon>Methanobacteriota</taxon>
        <taxon>Stenosarchaea group</taxon>
        <taxon>Halobacteria</taxon>
        <taxon>Halobacteriales</taxon>
        <taxon>Haloferacaceae</taxon>
        <taxon>Halobaculum</taxon>
    </lineage>
</organism>
<dbReference type="Proteomes" id="UP001596368">
    <property type="component" value="Unassembled WGS sequence"/>
</dbReference>
<dbReference type="Pfam" id="PF13360">
    <property type="entry name" value="PQQ_2"/>
    <property type="match status" value="2"/>
</dbReference>
<gene>
    <name evidence="2" type="ORF">ACFQRB_17195</name>
</gene>
<sequence length="242" mass="25264">MSCPISGTEDGVPDRLEAVARSDAAPVFTHEFDASIAGTPGVAADRIVTPTVDGRLVGVSLDGDVEWRTDTDGAPSAVGVADDTAYVGTPGERLLAVDATDGAVRWTAPLRNTVFAPPLTTLERVYVGGADYHLRALDRDTGEQVWADEVPNAVTHGPFRVDDKLVTLAGGSHRIRGRAGALPHTPTVLTVHSRDGSPVRSVDLDAGVDGGRVTWLAVAGGDVYLGQEYGLSKLAPEVYADA</sequence>
<feature type="domain" description="Pyrrolo-quinoline quinone repeat" evidence="1">
    <location>
        <begin position="78"/>
        <end position="151"/>
    </location>
</feature>
<dbReference type="PANTHER" id="PTHR34512:SF30">
    <property type="entry name" value="OUTER MEMBRANE PROTEIN ASSEMBLY FACTOR BAMB"/>
    <property type="match status" value="1"/>
</dbReference>
<comment type="caution">
    <text evidence="2">The sequence shown here is derived from an EMBL/GenBank/DDBJ whole genome shotgun (WGS) entry which is preliminary data.</text>
</comment>
<evidence type="ECO:0000259" key="1">
    <source>
        <dbReference type="Pfam" id="PF13360"/>
    </source>
</evidence>
<dbReference type="AlphaFoldDB" id="A0ABD5XRG3"/>
<dbReference type="SMART" id="SM00564">
    <property type="entry name" value="PQQ"/>
    <property type="match status" value="3"/>
</dbReference>
<dbReference type="Gene3D" id="2.130.10.10">
    <property type="entry name" value="YVTN repeat-like/Quinoprotein amine dehydrogenase"/>
    <property type="match status" value="1"/>
</dbReference>
<evidence type="ECO:0000313" key="2">
    <source>
        <dbReference type="EMBL" id="MFC7137730.1"/>
    </source>
</evidence>
<dbReference type="InterPro" id="IPR015943">
    <property type="entry name" value="WD40/YVTN_repeat-like_dom_sf"/>
</dbReference>
<name>A0ABD5XRG3_9EURY</name>
<dbReference type="PANTHER" id="PTHR34512">
    <property type="entry name" value="CELL SURFACE PROTEIN"/>
    <property type="match status" value="1"/>
</dbReference>
<protein>
    <submittedName>
        <fullName evidence="2">PQQ-binding-like beta-propeller repeat protein</fullName>
    </submittedName>
</protein>
<feature type="domain" description="Pyrrolo-quinoline quinone repeat" evidence="1">
    <location>
        <begin position="14"/>
        <end position="76"/>
    </location>
</feature>
<dbReference type="InterPro" id="IPR018391">
    <property type="entry name" value="PQQ_b-propeller_rpt"/>
</dbReference>
<dbReference type="EMBL" id="JBHSZG010000002">
    <property type="protein sequence ID" value="MFC7137730.1"/>
    <property type="molecule type" value="Genomic_DNA"/>
</dbReference>
<evidence type="ECO:0000313" key="3">
    <source>
        <dbReference type="Proteomes" id="UP001596368"/>
    </source>
</evidence>
<dbReference type="InterPro" id="IPR011047">
    <property type="entry name" value="Quinoprotein_ADH-like_sf"/>
</dbReference>